<feature type="domain" description="C2H2-type" evidence="9">
    <location>
        <begin position="723"/>
        <end position="746"/>
    </location>
</feature>
<dbReference type="PANTHER" id="PTHR24376:SF216">
    <property type="entry name" value="ZINC FINGER PROTEIN 420-LIKE"/>
    <property type="match status" value="1"/>
</dbReference>
<evidence type="ECO:0000313" key="11">
    <source>
        <dbReference type="Proteomes" id="UP001642540"/>
    </source>
</evidence>
<evidence type="ECO:0000256" key="7">
    <source>
        <dbReference type="PROSITE-ProRule" id="PRU00042"/>
    </source>
</evidence>
<dbReference type="SUPFAM" id="SSF57667">
    <property type="entry name" value="beta-beta-alpha zinc fingers"/>
    <property type="match status" value="2"/>
</dbReference>
<evidence type="ECO:0000256" key="2">
    <source>
        <dbReference type="ARBA" id="ARBA00022723"/>
    </source>
</evidence>
<feature type="compositionally biased region" description="Polar residues" evidence="8">
    <location>
        <begin position="468"/>
        <end position="487"/>
    </location>
</feature>
<evidence type="ECO:0000256" key="3">
    <source>
        <dbReference type="ARBA" id="ARBA00022737"/>
    </source>
</evidence>
<dbReference type="InterPro" id="IPR013087">
    <property type="entry name" value="Znf_C2H2_type"/>
</dbReference>
<feature type="region of interest" description="Disordered" evidence="8">
    <location>
        <begin position="1011"/>
        <end position="1030"/>
    </location>
</feature>
<evidence type="ECO:0000256" key="5">
    <source>
        <dbReference type="ARBA" id="ARBA00022833"/>
    </source>
</evidence>
<dbReference type="PROSITE" id="PS50157">
    <property type="entry name" value="ZINC_FINGER_C2H2_2"/>
    <property type="match status" value="4"/>
</dbReference>
<evidence type="ECO:0000256" key="8">
    <source>
        <dbReference type="SAM" id="MobiDB-lite"/>
    </source>
</evidence>
<evidence type="ECO:0000313" key="10">
    <source>
        <dbReference type="EMBL" id="CAL8085412.1"/>
    </source>
</evidence>
<dbReference type="Proteomes" id="UP001642540">
    <property type="component" value="Unassembled WGS sequence"/>
</dbReference>
<reference evidence="10 11" key="1">
    <citation type="submission" date="2024-08" db="EMBL/GenBank/DDBJ databases">
        <authorList>
            <person name="Cucini C."/>
            <person name="Frati F."/>
        </authorList>
    </citation>
    <scope>NUCLEOTIDE SEQUENCE [LARGE SCALE GENOMIC DNA]</scope>
</reference>
<evidence type="ECO:0000256" key="1">
    <source>
        <dbReference type="ARBA" id="ARBA00004123"/>
    </source>
</evidence>
<feature type="compositionally biased region" description="Basic residues" evidence="8">
    <location>
        <begin position="160"/>
        <end position="170"/>
    </location>
</feature>
<keyword evidence="6" id="KW-0539">Nucleus</keyword>
<dbReference type="PROSITE" id="PS00028">
    <property type="entry name" value="ZINC_FINGER_C2H2_1"/>
    <property type="match status" value="4"/>
</dbReference>
<feature type="domain" description="C2H2-type" evidence="9">
    <location>
        <begin position="984"/>
        <end position="1012"/>
    </location>
</feature>
<dbReference type="EMBL" id="CAXLJM020000019">
    <property type="protein sequence ID" value="CAL8085412.1"/>
    <property type="molecule type" value="Genomic_DNA"/>
</dbReference>
<dbReference type="Pfam" id="PF00096">
    <property type="entry name" value="zf-C2H2"/>
    <property type="match status" value="2"/>
</dbReference>
<keyword evidence="3" id="KW-0677">Repeat</keyword>
<dbReference type="InterPro" id="IPR036236">
    <property type="entry name" value="Znf_C2H2_sf"/>
</dbReference>
<evidence type="ECO:0000256" key="6">
    <source>
        <dbReference type="ARBA" id="ARBA00023242"/>
    </source>
</evidence>
<dbReference type="SMART" id="SM00355">
    <property type="entry name" value="ZnF_C2H2"/>
    <property type="match status" value="9"/>
</dbReference>
<evidence type="ECO:0000259" key="9">
    <source>
        <dbReference type="PROSITE" id="PS50157"/>
    </source>
</evidence>
<feature type="compositionally biased region" description="Basic residues" evidence="8">
    <location>
        <begin position="1015"/>
        <end position="1030"/>
    </location>
</feature>
<organism evidence="10 11">
    <name type="scientific">Orchesella dallaii</name>
    <dbReference type="NCBI Taxonomy" id="48710"/>
    <lineage>
        <taxon>Eukaryota</taxon>
        <taxon>Metazoa</taxon>
        <taxon>Ecdysozoa</taxon>
        <taxon>Arthropoda</taxon>
        <taxon>Hexapoda</taxon>
        <taxon>Collembola</taxon>
        <taxon>Entomobryomorpha</taxon>
        <taxon>Entomobryoidea</taxon>
        <taxon>Orchesellidae</taxon>
        <taxon>Orchesellinae</taxon>
        <taxon>Orchesella</taxon>
    </lineage>
</organism>
<sequence>MPGARQKARARVLALARQRRWELYRLRQAAKQNDTGNVEGFTPPLLEMDNLHEVAVGSTSTTDMEENEDIKCEVVVKEEVCTSPEAVDMEGEHSFEALTGDEEEKAIKIELSEDDPNRTEEEDPSDDDYYEATRPFHFHNADGVDVDSDTQTPAPAPVVQHKRTRTQKYRRKTRLLPQSDTRSKMQNQDELTFEIKGLEFSGPLTSLPNPKNSMEHHCLICYNMLIDIEADGGTSQTSSGDNALHGNLNVMVILRNLLHVPSKDLEACLRHCGNPTNWLRICAECQPLIQNALSLNDKLMKVSKQLDKCRELIVEQMRDSFERNNVTFRNSGKCSTCDTDGCRGHEKYITDKIRKFVSKKKYPVTTNPYQEGDRKAREKVARLATLALPNWFLEKVVKSDAIRVEDMSCSWSGSDDDNALPDIGNATDEYNRVSEVPNNDGTPSSLFFNLSTKDMLGPTTIVDSMVQCSSTEDSASESPINQHTTASHQEEISSRKPPLILRKKIIASNVTLSTGTQRHEKVLPLLMSSIADNPSRVMPSSSSSTITMASQFLKAKAVSSIPHEPSGSIFNQRNLKNIPLICSKTVKKVKKPTIPSVAQTQVKLSSVSTRPIKPKRVLFMSPSTSTKFKKAVKERAETVSVPKTRKWLKLLSCGTCPHLQPKTLYDFLTHIAFHQKRPNRCVECLVYLPKDEATIAEHWSQFHNESDKFPYCTEVSFNLENIWKCSKCPEKFSSIEEQFRHERRAHQMCIKHVEGEYKCVTCLKKLHSFEEWQLHRAVEHPQIAEMSCFYCDKTFIFKTKEGIDLCNFMERLDHVIDKHPRKQVRPAGPCQLCGMDFDTPKLLNEHRMNFHSIPEENLYPCPIPSCTFARRSSYQLRKHIEFVHTTQKYMCDNCGWSGKRVQMFQRHQFRIHGIVPDGVTPLTCEFEGCSFQSLWNYGIKKHALVHLPENERPFKCEVCGKGFYDKKHFTEHQDIHANKKSKPYQCEICGNSFAVKNYLYIHKRLSHQGRFFPSTHKKKPKRTTSKSVSMKRKCVEASATSISSDLVSPENNHGLSDEPGVAATNIVATTYYDPLPNV</sequence>
<keyword evidence="11" id="KW-1185">Reference proteome</keyword>
<gene>
    <name evidence="10" type="ORF">ODALV1_LOCUS6105</name>
</gene>
<protein>
    <recommendedName>
        <fullName evidence="9">C2H2-type domain-containing protein</fullName>
    </recommendedName>
</protein>
<feature type="region of interest" description="Disordered" evidence="8">
    <location>
        <begin position="109"/>
        <end position="128"/>
    </location>
</feature>
<accession>A0ABP1Q319</accession>
<dbReference type="Gene3D" id="3.30.160.60">
    <property type="entry name" value="Classic Zinc Finger"/>
    <property type="match status" value="3"/>
</dbReference>
<keyword evidence="5" id="KW-0862">Zinc</keyword>
<feature type="domain" description="C2H2-type" evidence="9">
    <location>
        <begin position="954"/>
        <end position="981"/>
    </location>
</feature>
<comment type="caution">
    <text evidence="10">The sequence shown here is derived from an EMBL/GenBank/DDBJ whole genome shotgun (WGS) entry which is preliminary data.</text>
</comment>
<feature type="domain" description="C2H2-type" evidence="9">
    <location>
        <begin position="859"/>
        <end position="889"/>
    </location>
</feature>
<feature type="region of interest" description="Disordered" evidence="8">
    <location>
        <begin position="144"/>
        <end position="170"/>
    </location>
</feature>
<evidence type="ECO:0000256" key="4">
    <source>
        <dbReference type="ARBA" id="ARBA00022771"/>
    </source>
</evidence>
<name>A0ABP1Q319_9HEXA</name>
<keyword evidence="2" id="KW-0479">Metal-binding</keyword>
<feature type="compositionally biased region" description="Basic and acidic residues" evidence="8">
    <location>
        <begin position="109"/>
        <end position="119"/>
    </location>
</feature>
<keyword evidence="4 7" id="KW-0863">Zinc-finger</keyword>
<proteinExistence type="predicted"/>
<comment type="subcellular location">
    <subcellularLocation>
        <location evidence="1">Nucleus</location>
    </subcellularLocation>
</comment>
<dbReference type="PANTHER" id="PTHR24376">
    <property type="entry name" value="ZINC FINGER PROTEIN"/>
    <property type="match status" value="1"/>
</dbReference>
<feature type="region of interest" description="Disordered" evidence="8">
    <location>
        <begin position="468"/>
        <end position="494"/>
    </location>
</feature>